<evidence type="ECO:0000313" key="11">
    <source>
        <dbReference type="Proteomes" id="UP000053557"/>
    </source>
</evidence>
<evidence type="ECO:0000256" key="1">
    <source>
        <dbReference type="ARBA" id="ARBA00004651"/>
    </source>
</evidence>
<keyword evidence="6 9" id="KW-0812">Transmembrane</keyword>
<evidence type="ECO:0000256" key="2">
    <source>
        <dbReference type="ARBA" id="ARBA00004953"/>
    </source>
</evidence>
<evidence type="ECO:0000256" key="9">
    <source>
        <dbReference type="HAMAP-Rule" id="MF_00024"/>
    </source>
</evidence>
<proteinExistence type="inferred from homology"/>
<dbReference type="HAMAP" id="MF_00024">
    <property type="entry name" value="CobD_CbiB"/>
    <property type="match status" value="1"/>
</dbReference>
<gene>
    <name evidence="9" type="primary">cobD</name>
    <name evidence="10" type="ORF">ATW55_07640</name>
</gene>
<evidence type="ECO:0000256" key="4">
    <source>
        <dbReference type="ARBA" id="ARBA00022475"/>
    </source>
</evidence>
<dbReference type="OrthoDB" id="9811967at2"/>
<evidence type="ECO:0000256" key="6">
    <source>
        <dbReference type="ARBA" id="ARBA00022692"/>
    </source>
</evidence>
<keyword evidence="11" id="KW-1185">Reference proteome</keyword>
<accession>A0A124IWB8</accession>
<comment type="caution">
    <text evidence="9">Lacks conserved residue(s) required for the propagation of feature annotation.</text>
</comment>
<comment type="function">
    <text evidence="9">Converts cobyric acid to cobinamide by the addition of aminopropanol on the F carboxylic group.</text>
</comment>
<evidence type="ECO:0000313" key="10">
    <source>
        <dbReference type="EMBL" id="KUO96920.1"/>
    </source>
</evidence>
<comment type="caution">
    <text evidence="10">The sequence shown here is derived from an EMBL/GenBank/DDBJ whole genome shotgun (WGS) entry which is preliminary data.</text>
</comment>
<feature type="transmembrane region" description="Helical" evidence="9">
    <location>
        <begin position="143"/>
        <end position="164"/>
    </location>
</feature>
<dbReference type="PANTHER" id="PTHR34308:SF1">
    <property type="entry name" value="COBALAMIN BIOSYNTHESIS PROTEIN CBIB"/>
    <property type="match status" value="1"/>
</dbReference>
<dbReference type="EMBL" id="LPVJ01000009">
    <property type="protein sequence ID" value="KUO96920.1"/>
    <property type="molecule type" value="Genomic_DNA"/>
</dbReference>
<dbReference type="UniPathway" id="UPA00148"/>
<dbReference type="GO" id="GO:0005886">
    <property type="term" value="C:plasma membrane"/>
    <property type="evidence" value="ECO:0007669"/>
    <property type="project" value="UniProtKB-SubCell"/>
</dbReference>
<name>A0A124IWB8_9BACL</name>
<evidence type="ECO:0000256" key="5">
    <source>
        <dbReference type="ARBA" id="ARBA00022573"/>
    </source>
</evidence>
<dbReference type="InterPro" id="IPR004485">
    <property type="entry name" value="Cobalamin_biosynth_CobD/CbiB"/>
</dbReference>
<dbReference type="Proteomes" id="UP000053557">
    <property type="component" value="Unassembled WGS sequence"/>
</dbReference>
<sequence>MVGDPRFLIHPVVLMGRVIRFMERRMNHWQTEHDRILRIKGMILAVTVTGLAYVTTYLICKMAWTFSPLVGDFVNLWLISTTIAWKGLNRAGGEVYDALTAQGLEAGRKAVSMIVGRDAAQMSEPEVVRATVETLAENVVDAIVSPVFFAALGGAPLALAYRAVNTLDSMVGYKNERYRAFGFASARLDDVLNYLPARVTVVLLYGALLGKRYTANRAWRVMRRDARCHPSPNSGYPESMVAGGLSIQLGGLNYYGGIPSQRAFMGDPIRPLTPERIRETMRIVEGTGWILFSLSGVIALLVTVLADKF</sequence>
<dbReference type="Pfam" id="PF03186">
    <property type="entry name" value="CobD_Cbib"/>
    <property type="match status" value="1"/>
</dbReference>
<keyword evidence="5 9" id="KW-0169">Cobalamin biosynthesis</keyword>
<dbReference type="PANTHER" id="PTHR34308">
    <property type="entry name" value="COBALAMIN BIOSYNTHESIS PROTEIN CBIB"/>
    <property type="match status" value="1"/>
</dbReference>
<feature type="transmembrane region" description="Helical" evidence="9">
    <location>
        <begin position="43"/>
        <end position="64"/>
    </location>
</feature>
<comment type="pathway">
    <text evidence="2 9">Cofactor biosynthesis; adenosylcobalamin biosynthesis.</text>
</comment>
<organism evidence="10 11">
    <name type="scientific">Ferroacidibacillus organovorans</name>
    <dbReference type="NCBI Taxonomy" id="1765683"/>
    <lineage>
        <taxon>Bacteria</taxon>
        <taxon>Bacillati</taxon>
        <taxon>Bacillota</taxon>
        <taxon>Bacilli</taxon>
        <taxon>Bacillales</taxon>
        <taxon>Alicyclobacillaceae</taxon>
        <taxon>Ferroacidibacillus</taxon>
    </lineage>
</organism>
<comment type="similarity">
    <text evidence="3 9">Belongs to the CobD/CbiB family.</text>
</comment>
<dbReference type="GO" id="GO:0015420">
    <property type="term" value="F:ABC-type vitamin B12 transporter activity"/>
    <property type="evidence" value="ECO:0007669"/>
    <property type="project" value="UniProtKB-UniRule"/>
</dbReference>
<reference evidence="10 11" key="1">
    <citation type="submission" date="2015-12" db="EMBL/GenBank/DDBJ databases">
        <title>Draft genome sequence of Acidibacillus ferrooxidans ITV001, isolated from a chalcopyrite acid mine drainage site in Brazil.</title>
        <authorList>
            <person name="Dall'Agnol H."/>
            <person name="Nancucheo I."/>
            <person name="Johnson B."/>
            <person name="Oliveira R."/>
            <person name="Leite L."/>
            <person name="Pylro V."/>
            <person name="Nunes G.L."/>
            <person name="Tzotzos G."/>
            <person name="Fernandes G.R."/>
            <person name="Dutra J."/>
            <person name="Orellana S.C."/>
            <person name="Oliveira G."/>
        </authorList>
    </citation>
    <scope>NUCLEOTIDE SEQUENCE [LARGE SCALE GENOMIC DNA]</scope>
    <source>
        <strain evidence="11">ITV01</strain>
    </source>
</reference>
<dbReference type="NCBIfam" id="TIGR00380">
    <property type="entry name" value="cobal_cbiB"/>
    <property type="match status" value="1"/>
</dbReference>
<comment type="subcellular location">
    <subcellularLocation>
        <location evidence="1 9">Cell membrane</location>
        <topology evidence="1 9">Multi-pass membrane protein</topology>
    </subcellularLocation>
</comment>
<evidence type="ECO:0000256" key="3">
    <source>
        <dbReference type="ARBA" id="ARBA00006263"/>
    </source>
</evidence>
<keyword evidence="4 9" id="KW-1003">Cell membrane</keyword>
<protein>
    <recommendedName>
        <fullName evidence="9">Cobalamin biosynthesis protein CobD</fullName>
    </recommendedName>
</protein>
<keyword evidence="8 9" id="KW-0472">Membrane</keyword>
<dbReference type="GO" id="GO:0009236">
    <property type="term" value="P:cobalamin biosynthetic process"/>
    <property type="evidence" value="ECO:0007669"/>
    <property type="project" value="UniProtKB-UniRule"/>
</dbReference>
<feature type="transmembrane region" description="Helical" evidence="9">
    <location>
        <begin position="286"/>
        <end position="306"/>
    </location>
</feature>
<evidence type="ECO:0000256" key="7">
    <source>
        <dbReference type="ARBA" id="ARBA00022989"/>
    </source>
</evidence>
<keyword evidence="7 9" id="KW-1133">Transmembrane helix</keyword>
<dbReference type="GO" id="GO:0048472">
    <property type="term" value="F:threonine-phosphate decarboxylase activity"/>
    <property type="evidence" value="ECO:0007669"/>
    <property type="project" value="InterPro"/>
</dbReference>
<dbReference type="AlphaFoldDB" id="A0A124IWB8"/>
<evidence type="ECO:0000256" key="8">
    <source>
        <dbReference type="ARBA" id="ARBA00023136"/>
    </source>
</evidence>